<organism evidence="1">
    <name type="scientific">viral metagenome</name>
    <dbReference type="NCBI Taxonomy" id="1070528"/>
    <lineage>
        <taxon>unclassified sequences</taxon>
        <taxon>metagenomes</taxon>
        <taxon>organismal metagenomes</taxon>
    </lineage>
</organism>
<evidence type="ECO:0000313" key="1">
    <source>
        <dbReference type="EMBL" id="QHT18785.1"/>
    </source>
</evidence>
<protein>
    <submittedName>
        <fullName evidence="1">Uncharacterized protein</fullName>
    </submittedName>
</protein>
<reference evidence="1" key="1">
    <citation type="journal article" date="2020" name="Nature">
        <title>Giant virus diversity and host interactions through global metagenomics.</title>
        <authorList>
            <person name="Schulz F."/>
            <person name="Roux S."/>
            <person name="Paez-Espino D."/>
            <person name="Jungbluth S."/>
            <person name="Walsh D.A."/>
            <person name="Denef V.J."/>
            <person name="McMahon K.D."/>
            <person name="Konstantinidis K.T."/>
            <person name="Eloe-Fadrosh E.A."/>
            <person name="Kyrpides N.C."/>
            <person name="Woyke T."/>
        </authorList>
    </citation>
    <scope>NUCLEOTIDE SEQUENCE</scope>
    <source>
        <strain evidence="1">GVMAG-M-3300023174-49</strain>
    </source>
</reference>
<accession>A0A6C0DU82</accession>
<proteinExistence type="predicted"/>
<sequence length="133" mass="15326">MNKLAEIFPTMESFMIQFPTLNDYINNSDSLGDQIRRLNIIIIGLRNMLGWSNDQNIYTRDKDVMIVQENTPIYNEINKFKNKNVIKLLLKSVVQMLSSIMVETLDSPTLIIDEPIQCDINKLTASIKKLSCE</sequence>
<dbReference type="AlphaFoldDB" id="A0A6C0DU82"/>
<dbReference type="EMBL" id="MN739659">
    <property type="protein sequence ID" value="QHT18785.1"/>
    <property type="molecule type" value="Genomic_DNA"/>
</dbReference>
<name>A0A6C0DU82_9ZZZZ</name>